<dbReference type="AlphaFoldDB" id="A0AAV4WCE5"/>
<dbReference type="EMBL" id="BPLQ01014489">
    <property type="protein sequence ID" value="GIY80171.1"/>
    <property type="molecule type" value="Genomic_DNA"/>
</dbReference>
<proteinExistence type="predicted"/>
<gene>
    <name evidence="1" type="ORF">CDAR_388221</name>
</gene>
<dbReference type="Proteomes" id="UP001054837">
    <property type="component" value="Unassembled WGS sequence"/>
</dbReference>
<evidence type="ECO:0000313" key="1">
    <source>
        <dbReference type="EMBL" id="GIY80171.1"/>
    </source>
</evidence>
<comment type="caution">
    <text evidence="1">The sequence shown here is derived from an EMBL/GenBank/DDBJ whole genome shotgun (WGS) entry which is preliminary data.</text>
</comment>
<reference evidence="1 2" key="1">
    <citation type="submission" date="2021-06" db="EMBL/GenBank/DDBJ databases">
        <title>Caerostris darwini draft genome.</title>
        <authorList>
            <person name="Kono N."/>
            <person name="Arakawa K."/>
        </authorList>
    </citation>
    <scope>NUCLEOTIDE SEQUENCE [LARGE SCALE GENOMIC DNA]</scope>
</reference>
<accession>A0AAV4WCE5</accession>
<protein>
    <submittedName>
        <fullName evidence="1">Uncharacterized protein</fullName>
    </submittedName>
</protein>
<organism evidence="1 2">
    <name type="scientific">Caerostris darwini</name>
    <dbReference type="NCBI Taxonomy" id="1538125"/>
    <lineage>
        <taxon>Eukaryota</taxon>
        <taxon>Metazoa</taxon>
        <taxon>Ecdysozoa</taxon>
        <taxon>Arthropoda</taxon>
        <taxon>Chelicerata</taxon>
        <taxon>Arachnida</taxon>
        <taxon>Araneae</taxon>
        <taxon>Araneomorphae</taxon>
        <taxon>Entelegynae</taxon>
        <taxon>Araneoidea</taxon>
        <taxon>Araneidae</taxon>
        <taxon>Caerostris</taxon>
    </lineage>
</organism>
<name>A0AAV4WCE5_9ARAC</name>
<keyword evidence="2" id="KW-1185">Reference proteome</keyword>
<sequence>MIDVDYWNGYKSATQHLKTQMSPLTHVESLSNEYNISTNSCEHLQHFTSVVSVLPSKRMHLLNLNSNKAEALPLELKSYALGTICTLLPQNEGLHMYTDGSNLP</sequence>
<evidence type="ECO:0000313" key="2">
    <source>
        <dbReference type="Proteomes" id="UP001054837"/>
    </source>
</evidence>